<feature type="domain" description="SsuA/THI5-like" evidence="4">
    <location>
        <begin position="23"/>
        <end position="68"/>
    </location>
</feature>
<dbReference type="Gene3D" id="3.40.190.10">
    <property type="entry name" value="Periplasmic binding protein-like II"/>
    <property type="match status" value="2"/>
</dbReference>
<evidence type="ECO:0000256" key="2">
    <source>
        <dbReference type="ARBA" id="ARBA00010742"/>
    </source>
</evidence>
<keyword evidence="3" id="KW-0732">Signal</keyword>
<evidence type="ECO:0000256" key="3">
    <source>
        <dbReference type="ARBA" id="ARBA00022729"/>
    </source>
</evidence>
<dbReference type="Proteomes" id="UP001620520">
    <property type="component" value="Unassembled WGS sequence"/>
</dbReference>
<evidence type="ECO:0000313" key="5">
    <source>
        <dbReference type="EMBL" id="MFK4639306.1"/>
    </source>
</evidence>
<accession>A0ABW8N6V5</accession>
<organism evidence="5 6">
    <name type="scientific">Paenarthrobacter histidinolovorans</name>
    <dbReference type="NCBI Taxonomy" id="43664"/>
    <lineage>
        <taxon>Bacteria</taxon>
        <taxon>Bacillati</taxon>
        <taxon>Actinomycetota</taxon>
        <taxon>Actinomycetes</taxon>
        <taxon>Micrococcales</taxon>
        <taxon>Micrococcaceae</taxon>
        <taxon>Paenarthrobacter</taxon>
    </lineage>
</organism>
<evidence type="ECO:0000256" key="1">
    <source>
        <dbReference type="ARBA" id="ARBA00004418"/>
    </source>
</evidence>
<proteinExistence type="inferred from homology"/>
<dbReference type="PANTHER" id="PTHR30024:SF47">
    <property type="entry name" value="TAURINE-BINDING PERIPLASMIC PROTEIN"/>
    <property type="match status" value="1"/>
</dbReference>
<comment type="caution">
    <text evidence="5">The sequence shown here is derived from an EMBL/GenBank/DDBJ whole genome shotgun (WGS) entry which is preliminary data.</text>
</comment>
<protein>
    <submittedName>
        <fullName evidence="5">NitT/TauT family transport system substrate-binding protein</fullName>
    </submittedName>
</protein>
<dbReference type="EMBL" id="JBIYEW010000003">
    <property type="protein sequence ID" value="MFK4639306.1"/>
    <property type="molecule type" value="Genomic_DNA"/>
</dbReference>
<evidence type="ECO:0000259" key="4">
    <source>
        <dbReference type="Pfam" id="PF09084"/>
    </source>
</evidence>
<reference evidence="5 6" key="1">
    <citation type="submission" date="2024-10" db="EMBL/GenBank/DDBJ databases">
        <title>Novel secondary metabolite-producing bacteria for plant disease control.</title>
        <authorList>
            <person name="Chevrette M."/>
        </authorList>
    </citation>
    <scope>NUCLEOTIDE SEQUENCE [LARGE SCALE GENOMIC DNA]</scope>
    <source>
        <strain evidence="5 6">J30 TE3557</strain>
    </source>
</reference>
<dbReference type="RefSeq" id="WP_404594400.1">
    <property type="nucleotide sequence ID" value="NZ_JBIYEW010000003.1"/>
</dbReference>
<dbReference type="SUPFAM" id="SSF53850">
    <property type="entry name" value="Periplasmic binding protein-like II"/>
    <property type="match status" value="1"/>
</dbReference>
<gene>
    <name evidence="5" type="ORF">ABIA52_002195</name>
</gene>
<evidence type="ECO:0000313" key="6">
    <source>
        <dbReference type="Proteomes" id="UP001620520"/>
    </source>
</evidence>
<sequence length="320" mass="34674">MPEQHSTVPGGTIRIAAARNLAYLPHYVGISRGYFAAEGLTVDVLEQPPGHGTITDAVIRGEADLVLGSVVFADRLNRTKPSAVVAVSNTQTRHFLFQKADDIAVGGSPENFDWNALRGRVIIVAPTYVPTSWVAFLDILHQRSIPLGDIRILVGYQPEAVVEEFLAGPGDFLLAGGQEAQDPRLREAVPLANGLGPVPWSVYCATRSWAQEHQPELNTFRSALGKAQAWLAEQSPTDVATAAQEWFPAITPRELHDTVAQFQRIGFWAKTPQAVPAEFRAWQAALIRAGLLADDANLLAMIEDPAGKDQQGDNDDTNSA</sequence>
<name>A0ABW8N6V5_9MICC</name>
<comment type="subcellular location">
    <subcellularLocation>
        <location evidence="1">Periplasm</location>
    </subcellularLocation>
</comment>
<dbReference type="PANTHER" id="PTHR30024">
    <property type="entry name" value="ALIPHATIC SULFONATES-BINDING PROTEIN-RELATED"/>
    <property type="match status" value="1"/>
</dbReference>
<keyword evidence="6" id="KW-1185">Reference proteome</keyword>
<dbReference type="Pfam" id="PF09084">
    <property type="entry name" value="NMT1"/>
    <property type="match status" value="1"/>
</dbReference>
<dbReference type="InterPro" id="IPR015168">
    <property type="entry name" value="SsuA/THI5"/>
</dbReference>
<comment type="similarity">
    <text evidence="2">Belongs to the bacterial solute-binding protein SsuA/TauA family.</text>
</comment>